<keyword evidence="7" id="KW-0572">Peptidoglycan-anchor</keyword>
<keyword evidence="14" id="KW-1185">Reference proteome</keyword>
<dbReference type="PROSITE" id="PS51884">
    <property type="entry name" value="CHAPLIN"/>
    <property type="match status" value="1"/>
</dbReference>
<dbReference type="Proteomes" id="UP001183586">
    <property type="component" value="Unassembled WGS sequence"/>
</dbReference>
<feature type="chain" id="PRO_5046865110" evidence="11">
    <location>
        <begin position="29"/>
        <end position="269"/>
    </location>
</feature>
<dbReference type="InterPro" id="IPR019931">
    <property type="entry name" value="LPXTG_anchor"/>
</dbReference>
<protein>
    <submittedName>
        <fullName evidence="13">Chaplin</fullName>
    </submittedName>
</protein>
<evidence type="ECO:0000259" key="12">
    <source>
        <dbReference type="PROSITE" id="PS51884"/>
    </source>
</evidence>
<evidence type="ECO:0000256" key="10">
    <source>
        <dbReference type="SAM" id="Phobius"/>
    </source>
</evidence>
<feature type="compositionally biased region" description="Pro residues" evidence="9">
    <location>
        <begin position="177"/>
        <end position="203"/>
    </location>
</feature>
<dbReference type="RefSeq" id="WP_311686513.1">
    <property type="nucleotide sequence ID" value="NZ_JAVREU010000015.1"/>
</dbReference>
<gene>
    <name evidence="13" type="ORF">RM641_27810</name>
</gene>
<sequence>MRQTLSRGMVAAAAATGILSLCGGAALADSTAEGAAKGSPGAASGNNIQAPVDVPVNACGNTVDVVAALNPAFGNSCANDSDGHGGHGDGGRHHSSGGSAFDDGDDWPGDDGDDIEDRPGDEGDLPPGDGEDRSHGGGDTPRGDGGYGHDDGGGHGRDDDGYGRDDDGGYGYGDTPPTEPPHTPPTKPPHTPPTQPPHTPPPGGHRSTPPQTPPGTPPGGHHTPPGGQEQPPSLPETGAEALLGAAAGSAALITGGVVLYRRGRAASHR</sequence>
<dbReference type="Pfam" id="PF03777">
    <property type="entry name" value="ChpA-C"/>
    <property type="match status" value="1"/>
</dbReference>
<reference evidence="14" key="1">
    <citation type="submission" date="2023-07" db="EMBL/GenBank/DDBJ databases">
        <title>30 novel species of actinomycetes from the DSMZ collection.</title>
        <authorList>
            <person name="Nouioui I."/>
        </authorList>
    </citation>
    <scope>NUCLEOTIDE SEQUENCE [LARGE SCALE GENOMIC DNA]</scope>
    <source>
        <strain evidence="14">DSM 41921</strain>
    </source>
</reference>
<keyword evidence="2" id="KW-0134">Cell wall</keyword>
<evidence type="ECO:0000256" key="3">
    <source>
        <dbReference type="ARBA" id="ARBA00022525"/>
    </source>
</evidence>
<feature type="signal peptide" evidence="11">
    <location>
        <begin position="1"/>
        <end position="28"/>
    </location>
</feature>
<feature type="region of interest" description="Disordered" evidence="9">
    <location>
        <begin position="84"/>
        <end position="242"/>
    </location>
</feature>
<keyword evidence="10" id="KW-1133">Transmembrane helix</keyword>
<keyword evidence="10" id="KW-0472">Membrane</keyword>
<evidence type="ECO:0000256" key="2">
    <source>
        <dbReference type="ARBA" id="ARBA00022512"/>
    </source>
</evidence>
<comment type="subcellular location">
    <subcellularLocation>
        <location evidence="1">Secreted</location>
        <location evidence="1">Cell wall</location>
    </subcellularLocation>
</comment>
<feature type="compositionally biased region" description="Low complexity" evidence="9">
    <location>
        <begin position="219"/>
        <end position="231"/>
    </location>
</feature>
<evidence type="ECO:0000256" key="11">
    <source>
        <dbReference type="SAM" id="SignalP"/>
    </source>
</evidence>
<dbReference type="InterPro" id="IPR005528">
    <property type="entry name" value="ChpA-H"/>
</dbReference>
<keyword evidence="5" id="KW-0130">Cell adhesion</keyword>
<evidence type="ECO:0000256" key="5">
    <source>
        <dbReference type="ARBA" id="ARBA00022889"/>
    </source>
</evidence>
<evidence type="ECO:0000256" key="7">
    <source>
        <dbReference type="ARBA" id="ARBA00023088"/>
    </source>
</evidence>
<proteinExistence type="predicted"/>
<evidence type="ECO:0000313" key="13">
    <source>
        <dbReference type="EMBL" id="MDT0391244.1"/>
    </source>
</evidence>
<name>A0ABU2PJS4_9ACTN</name>
<keyword evidence="6 8" id="KW-0034">Amyloid</keyword>
<evidence type="ECO:0000256" key="9">
    <source>
        <dbReference type="SAM" id="MobiDB-lite"/>
    </source>
</evidence>
<feature type="compositionally biased region" description="Basic and acidic residues" evidence="9">
    <location>
        <begin position="147"/>
        <end position="167"/>
    </location>
</feature>
<keyword evidence="10" id="KW-0812">Transmembrane</keyword>
<dbReference type="EMBL" id="JAVREU010000015">
    <property type="protein sequence ID" value="MDT0391244.1"/>
    <property type="molecule type" value="Genomic_DNA"/>
</dbReference>
<evidence type="ECO:0000256" key="1">
    <source>
        <dbReference type="ARBA" id="ARBA00004191"/>
    </source>
</evidence>
<feature type="compositionally biased region" description="Gly residues" evidence="9">
    <location>
        <begin position="137"/>
        <end position="146"/>
    </location>
</feature>
<dbReference type="Pfam" id="PF00746">
    <property type="entry name" value="Gram_pos_anchor"/>
    <property type="match status" value="1"/>
</dbReference>
<accession>A0ABU2PJS4</accession>
<evidence type="ECO:0000256" key="4">
    <source>
        <dbReference type="ARBA" id="ARBA00022729"/>
    </source>
</evidence>
<evidence type="ECO:0000313" key="14">
    <source>
        <dbReference type="Proteomes" id="UP001183586"/>
    </source>
</evidence>
<feature type="domain" description="Chaplin" evidence="12">
    <location>
        <begin position="39"/>
        <end position="79"/>
    </location>
</feature>
<keyword evidence="4 11" id="KW-0732">Signal</keyword>
<feature type="transmembrane region" description="Helical" evidence="10">
    <location>
        <begin position="241"/>
        <end position="260"/>
    </location>
</feature>
<evidence type="ECO:0000256" key="8">
    <source>
        <dbReference type="PROSITE-ProRule" id="PRU01232"/>
    </source>
</evidence>
<keyword evidence="3" id="KW-0964">Secreted</keyword>
<feature type="compositionally biased region" description="Acidic residues" evidence="9">
    <location>
        <begin position="102"/>
        <end position="116"/>
    </location>
</feature>
<comment type="caution">
    <text evidence="13">The sequence shown here is derived from an EMBL/GenBank/DDBJ whole genome shotgun (WGS) entry which is preliminary data.</text>
</comment>
<evidence type="ECO:0000256" key="6">
    <source>
        <dbReference type="ARBA" id="ARBA00023087"/>
    </source>
</evidence>
<organism evidence="13 14">
    <name type="scientific">Streptomyces dubilierae</name>
    <dbReference type="NCBI Taxonomy" id="3075533"/>
    <lineage>
        <taxon>Bacteria</taxon>
        <taxon>Bacillati</taxon>
        <taxon>Actinomycetota</taxon>
        <taxon>Actinomycetes</taxon>
        <taxon>Kitasatosporales</taxon>
        <taxon>Streptomycetaceae</taxon>
        <taxon>Streptomyces</taxon>
    </lineage>
</organism>
<dbReference type="NCBIfam" id="TIGR01167">
    <property type="entry name" value="LPXTG_anchor"/>
    <property type="match status" value="1"/>
</dbReference>